<dbReference type="InterPro" id="IPR036721">
    <property type="entry name" value="RCK_C_sf"/>
</dbReference>
<dbReference type="PROSITE" id="PS51201">
    <property type="entry name" value="RCK_N"/>
    <property type="match status" value="1"/>
</dbReference>
<dbReference type="Gene3D" id="3.40.50.720">
    <property type="entry name" value="NAD(P)-binding Rossmann-like Domain"/>
    <property type="match status" value="1"/>
</dbReference>
<feature type="domain" description="RCK C-terminal" evidence="2">
    <location>
        <begin position="135"/>
        <end position="221"/>
    </location>
</feature>
<dbReference type="InterPro" id="IPR050721">
    <property type="entry name" value="Trk_Ktr_HKT_K-transport"/>
</dbReference>
<dbReference type="Gene3D" id="3.30.70.1450">
    <property type="entry name" value="Regulator of K+ conductance, C-terminal domain"/>
    <property type="match status" value="1"/>
</dbReference>
<dbReference type="Pfam" id="PF02080">
    <property type="entry name" value="TrkA_C"/>
    <property type="match status" value="1"/>
</dbReference>
<dbReference type="InterPro" id="IPR003148">
    <property type="entry name" value="RCK_N"/>
</dbReference>
<dbReference type="InterPro" id="IPR036291">
    <property type="entry name" value="NAD(P)-bd_dom_sf"/>
</dbReference>
<organism evidence="3 4">
    <name type="scientific">Candidatus Nitrobium versatile</name>
    <dbReference type="NCBI Taxonomy" id="2884831"/>
    <lineage>
        <taxon>Bacteria</taxon>
        <taxon>Pseudomonadati</taxon>
        <taxon>Nitrospirota</taxon>
        <taxon>Nitrospiria</taxon>
        <taxon>Nitrospirales</taxon>
        <taxon>Nitrospiraceae</taxon>
        <taxon>Candidatus Nitrobium</taxon>
    </lineage>
</organism>
<dbReference type="SUPFAM" id="SSF51735">
    <property type="entry name" value="NAD(P)-binding Rossmann-fold domains"/>
    <property type="match status" value="1"/>
</dbReference>
<protein>
    <submittedName>
        <fullName evidence="3">TrkA family potassium uptake protein</fullName>
    </submittedName>
</protein>
<comment type="caution">
    <text evidence="3">The sequence shown here is derived from an EMBL/GenBank/DDBJ whole genome shotgun (WGS) entry which is preliminary data.</text>
</comment>
<dbReference type="Proteomes" id="UP000705867">
    <property type="component" value="Unassembled WGS sequence"/>
</dbReference>
<sequence length="221" mass="24571">MKKQYAVIGLGRFGFSVAKTLTEMDCEVLAIDNDEERVKEVSDFVTHAVILDAIDEKALRSAGIQNVDVAVVSIGENIEASILVVMMLKEMGIRHIVAKAVTPLHGKVLENLKVDRIVYPERDMAIRVAHSLIRPSIVDQLELSPEYSIVELPAPPSLEGKSLRESQLRTKYGANLIAIKRGEGAEREKWNVNPLPTDVIRKGDLLVLVGRNEDLERLSRL</sequence>
<feature type="domain" description="RCK N-terminal" evidence="1">
    <location>
        <begin position="2"/>
        <end position="118"/>
    </location>
</feature>
<name>A0A953J9K8_9BACT</name>
<evidence type="ECO:0000259" key="2">
    <source>
        <dbReference type="PROSITE" id="PS51202"/>
    </source>
</evidence>
<reference evidence="3" key="1">
    <citation type="journal article" date="2021" name="bioRxiv">
        <title>Unraveling nitrogen, sulfur and carbon metabolic pathways and microbial community transcriptional responses to substrate deprivation and toxicity stresses in a bioreactor mimicking anoxic brackish coastal sediment conditions.</title>
        <authorList>
            <person name="Martins P.D."/>
            <person name="Echeveste M.J."/>
            <person name="Arshad A."/>
            <person name="Kurth J."/>
            <person name="Ouboter H."/>
            <person name="Jetten M.S.M."/>
            <person name="Welte C.U."/>
        </authorList>
    </citation>
    <scope>NUCLEOTIDE SEQUENCE</scope>
    <source>
        <strain evidence="3">MAG_39</strain>
    </source>
</reference>
<dbReference type="GO" id="GO:0008324">
    <property type="term" value="F:monoatomic cation transmembrane transporter activity"/>
    <property type="evidence" value="ECO:0007669"/>
    <property type="project" value="InterPro"/>
</dbReference>
<dbReference type="InterPro" id="IPR006037">
    <property type="entry name" value="RCK_C"/>
</dbReference>
<evidence type="ECO:0000259" key="1">
    <source>
        <dbReference type="PROSITE" id="PS51201"/>
    </source>
</evidence>
<gene>
    <name evidence="3" type="ORF">K8I29_02460</name>
</gene>
<dbReference type="SUPFAM" id="SSF116726">
    <property type="entry name" value="TrkA C-terminal domain-like"/>
    <property type="match status" value="1"/>
</dbReference>
<proteinExistence type="predicted"/>
<dbReference type="EMBL" id="JAIOIV010000018">
    <property type="protein sequence ID" value="MBZ0155060.1"/>
    <property type="molecule type" value="Genomic_DNA"/>
</dbReference>
<dbReference type="AlphaFoldDB" id="A0A953J9K8"/>
<dbReference type="PROSITE" id="PS51202">
    <property type="entry name" value="RCK_C"/>
    <property type="match status" value="1"/>
</dbReference>
<dbReference type="GO" id="GO:0006813">
    <property type="term" value="P:potassium ion transport"/>
    <property type="evidence" value="ECO:0007669"/>
    <property type="project" value="InterPro"/>
</dbReference>
<evidence type="ECO:0000313" key="4">
    <source>
        <dbReference type="Proteomes" id="UP000705867"/>
    </source>
</evidence>
<dbReference type="PANTHER" id="PTHR43833">
    <property type="entry name" value="POTASSIUM CHANNEL PROTEIN 2-RELATED-RELATED"/>
    <property type="match status" value="1"/>
</dbReference>
<accession>A0A953J9K8</accession>
<dbReference type="PANTHER" id="PTHR43833:SF7">
    <property type="entry name" value="KTR SYSTEM POTASSIUM UPTAKE PROTEIN C"/>
    <property type="match status" value="1"/>
</dbReference>
<evidence type="ECO:0000313" key="3">
    <source>
        <dbReference type="EMBL" id="MBZ0155060.1"/>
    </source>
</evidence>
<dbReference type="Pfam" id="PF02254">
    <property type="entry name" value="TrkA_N"/>
    <property type="match status" value="1"/>
</dbReference>
<reference evidence="3" key="2">
    <citation type="submission" date="2021-08" db="EMBL/GenBank/DDBJ databases">
        <authorList>
            <person name="Dalcin Martins P."/>
        </authorList>
    </citation>
    <scope>NUCLEOTIDE SEQUENCE</scope>
    <source>
        <strain evidence="3">MAG_39</strain>
    </source>
</reference>